<feature type="non-terminal residue" evidence="1">
    <location>
        <position position="1"/>
    </location>
</feature>
<name>A0AA38NVQ1_9AGAR</name>
<evidence type="ECO:0000313" key="2">
    <source>
        <dbReference type="Proteomes" id="UP001163846"/>
    </source>
</evidence>
<keyword evidence="2" id="KW-1185">Reference proteome</keyword>
<protein>
    <submittedName>
        <fullName evidence="1">Uncharacterized protein</fullName>
    </submittedName>
</protein>
<dbReference type="EMBL" id="MU807419">
    <property type="protein sequence ID" value="KAJ3831500.1"/>
    <property type="molecule type" value="Genomic_DNA"/>
</dbReference>
<accession>A0AA38NVQ1</accession>
<proteinExistence type="predicted"/>
<gene>
    <name evidence="1" type="ORF">F5878DRAFT_549481</name>
</gene>
<sequence length="83" mass="9260">ETIGERGKPWGVPFCTSFSSETIPSTQTAAFRSSKNDFTNFTIWSGIFFHRSSASSLLWLTKSKNPLMSNISAEVTKPWFHAA</sequence>
<reference evidence="1" key="1">
    <citation type="submission" date="2022-08" db="EMBL/GenBank/DDBJ databases">
        <authorList>
            <consortium name="DOE Joint Genome Institute"/>
            <person name="Min B."/>
            <person name="Riley R."/>
            <person name="Sierra-Patev S."/>
            <person name="Naranjo-Ortiz M."/>
            <person name="Looney B."/>
            <person name="Konkel Z."/>
            <person name="Slot J.C."/>
            <person name="Sakamoto Y."/>
            <person name="Steenwyk J.L."/>
            <person name="Rokas A."/>
            <person name="Carro J."/>
            <person name="Camarero S."/>
            <person name="Ferreira P."/>
            <person name="Molpeceres G."/>
            <person name="Ruiz-Duenas F.J."/>
            <person name="Serrano A."/>
            <person name="Henrissat B."/>
            <person name="Drula E."/>
            <person name="Hughes K.W."/>
            <person name="Mata J.L."/>
            <person name="Ishikawa N.K."/>
            <person name="Vargas-Isla R."/>
            <person name="Ushijima S."/>
            <person name="Smith C.A."/>
            <person name="Ahrendt S."/>
            <person name="Andreopoulos W."/>
            <person name="He G."/>
            <person name="Labutti K."/>
            <person name="Lipzen A."/>
            <person name="Ng V."/>
            <person name="Sandor L."/>
            <person name="Barry K."/>
            <person name="Martinez A.T."/>
            <person name="Xiao Y."/>
            <person name="Gibbons J.G."/>
            <person name="Terashima K."/>
            <person name="Hibbett D.S."/>
            <person name="Grigoriev I.V."/>
        </authorList>
    </citation>
    <scope>NUCLEOTIDE SEQUENCE</scope>
    <source>
        <strain evidence="1">TFB9207</strain>
    </source>
</reference>
<dbReference type="Proteomes" id="UP001163846">
    <property type="component" value="Unassembled WGS sequence"/>
</dbReference>
<organism evidence="1 2">
    <name type="scientific">Lentinula raphanica</name>
    <dbReference type="NCBI Taxonomy" id="153919"/>
    <lineage>
        <taxon>Eukaryota</taxon>
        <taxon>Fungi</taxon>
        <taxon>Dikarya</taxon>
        <taxon>Basidiomycota</taxon>
        <taxon>Agaricomycotina</taxon>
        <taxon>Agaricomycetes</taxon>
        <taxon>Agaricomycetidae</taxon>
        <taxon>Agaricales</taxon>
        <taxon>Marasmiineae</taxon>
        <taxon>Omphalotaceae</taxon>
        <taxon>Lentinula</taxon>
    </lineage>
</organism>
<dbReference type="AlphaFoldDB" id="A0AA38NVQ1"/>
<comment type="caution">
    <text evidence="1">The sequence shown here is derived from an EMBL/GenBank/DDBJ whole genome shotgun (WGS) entry which is preliminary data.</text>
</comment>
<evidence type="ECO:0000313" key="1">
    <source>
        <dbReference type="EMBL" id="KAJ3831500.1"/>
    </source>
</evidence>